<accession>H2APM6</accession>
<dbReference type="Gene3D" id="1.10.238.10">
    <property type="entry name" value="EF-hand"/>
    <property type="match status" value="1"/>
</dbReference>
<gene>
    <name evidence="4" type="primary">KAFR0B00260</name>
    <name evidence="4" type="ORF">KAFR_0B00260</name>
</gene>
<reference evidence="4 5" key="1">
    <citation type="journal article" date="2011" name="Proc. Natl. Acad. Sci. U.S.A.">
        <title>Evolutionary erosion of yeast sex chromosomes by mating-type switching accidents.</title>
        <authorList>
            <person name="Gordon J.L."/>
            <person name="Armisen D."/>
            <person name="Proux-Wera E."/>
            <person name="Oheigeartaigh S.S."/>
            <person name="Byrne K.P."/>
            <person name="Wolfe K.H."/>
        </authorList>
    </citation>
    <scope>NUCLEOTIDE SEQUENCE [LARGE SCALE GENOMIC DNA]</scope>
    <source>
        <strain evidence="5">ATCC 22294 / BCRC 22015 / CBS 2517 / CECT 1963 / NBRC 1671 / NRRL Y-8276</strain>
    </source>
</reference>
<dbReference type="AlphaFoldDB" id="H2APM6"/>
<sequence>MERNTSVTFNQLTQNFIQKLKDAFQMIDDDGDGYISEGDLKKILQSIGRNPAEDELNAMLSRPNGKRGVNGISFPEYLSLMADLTGEFPEEEELIECFNIVSDENKTILVKDLVESLKEAGFENPEVEFAKILKNHSSNQQSSGKKVFKSNQFLDTIIDQ</sequence>
<dbReference type="GO" id="GO:0000142">
    <property type="term" value="C:cellular bud neck contractile ring"/>
    <property type="evidence" value="ECO:0007669"/>
    <property type="project" value="EnsemblFungi"/>
</dbReference>
<dbReference type="InterPro" id="IPR002048">
    <property type="entry name" value="EF_hand_dom"/>
</dbReference>
<dbReference type="GO" id="GO:0000131">
    <property type="term" value="C:incipient cellular bud site"/>
    <property type="evidence" value="ECO:0007669"/>
    <property type="project" value="EnsemblFungi"/>
</dbReference>
<dbReference type="KEGG" id="kaf:KAFR_0B00260"/>
<dbReference type="EMBL" id="HE650822">
    <property type="protein sequence ID" value="CCF56326.1"/>
    <property type="molecule type" value="Genomic_DNA"/>
</dbReference>
<dbReference type="OrthoDB" id="429467at2759"/>
<evidence type="ECO:0000256" key="1">
    <source>
        <dbReference type="ARBA" id="ARBA00022737"/>
    </source>
</evidence>
<feature type="domain" description="EF-hand" evidence="3">
    <location>
        <begin position="15"/>
        <end position="50"/>
    </location>
</feature>
<dbReference type="SUPFAM" id="SSF47473">
    <property type="entry name" value="EF-hand"/>
    <property type="match status" value="1"/>
</dbReference>
<dbReference type="GO" id="GO:0005509">
    <property type="term" value="F:calcium ion binding"/>
    <property type="evidence" value="ECO:0007669"/>
    <property type="project" value="InterPro"/>
</dbReference>
<dbReference type="CDD" id="cd00051">
    <property type="entry name" value="EFh"/>
    <property type="match status" value="1"/>
</dbReference>
<keyword evidence="2" id="KW-0106">Calcium</keyword>
<dbReference type="InterPro" id="IPR018247">
    <property type="entry name" value="EF_Hand_1_Ca_BS"/>
</dbReference>
<dbReference type="InParanoid" id="H2APM6"/>
<dbReference type="GO" id="GO:0032038">
    <property type="term" value="F:myosin II heavy chain binding"/>
    <property type="evidence" value="ECO:0007669"/>
    <property type="project" value="EnsemblFungi"/>
</dbReference>
<proteinExistence type="predicted"/>
<dbReference type="PROSITE" id="PS00018">
    <property type="entry name" value="EF_HAND_1"/>
    <property type="match status" value="1"/>
</dbReference>
<dbReference type="FunFam" id="1.10.238.10:FF:000178">
    <property type="entry name" value="Calmodulin-2 A"/>
    <property type="match status" value="1"/>
</dbReference>
<evidence type="ECO:0000313" key="5">
    <source>
        <dbReference type="Proteomes" id="UP000005220"/>
    </source>
</evidence>
<dbReference type="InterPro" id="IPR050403">
    <property type="entry name" value="Myosin_RLC"/>
</dbReference>
<dbReference type="Pfam" id="PF13499">
    <property type="entry name" value="EF-hand_7"/>
    <property type="match status" value="1"/>
</dbReference>
<dbReference type="Proteomes" id="UP000005220">
    <property type="component" value="Chromosome 2"/>
</dbReference>
<organism evidence="4 5">
    <name type="scientific">Kazachstania africana (strain ATCC 22294 / BCRC 22015 / CBS 2517 / CECT 1963 / NBRC 1671 / NRRL Y-8276)</name>
    <name type="common">Yeast</name>
    <name type="synonym">Kluyveromyces africanus</name>
    <dbReference type="NCBI Taxonomy" id="1071382"/>
    <lineage>
        <taxon>Eukaryota</taxon>
        <taxon>Fungi</taxon>
        <taxon>Dikarya</taxon>
        <taxon>Ascomycota</taxon>
        <taxon>Saccharomycotina</taxon>
        <taxon>Saccharomycetes</taxon>
        <taxon>Saccharomycetales</taxon>
        <taxon>Saccharomycetaceae</taxon>
        <taxon>Kazachstania</taxon>
    </lineage>
</organism>
<dbReference type="STRING" id="1071382.H2APM6"/>
<dbReference type="GO" id="GO:1902404">
    <property type="term" value="P:mitotic actomyosin contractile ring contraction"/>
    <property type="evidence" value="ECO:0007669"/>
    <property type="project" value="EnsemblFungi"/>
</dbReference>
<dbReference type="HOGENOM" id="CLU_061288_9_2_1"/>
<name>H2APM6_KAZAF</name>
<dbReference type="GO" id="GO:0016460">
    <property type="term" value="C:myosin II complex"/>
    <property type="evidence" value="ECO:0007669"/>
    <property type="project" value="EnsemblFungi"/>
</dbReference>
<dbReference type="PROSITE" id="PS50222">
    <property type="entry name" value="EF_HAND_2"/>
    <property type="match status" value="1"/>
</dbReference>
<dbReference type="SMART" id="SM00054">
    <property type="entry name" value="EFh"/>
    <property type="match status" value="1"/>
</dbReference>
<dbReference type="InterPro" id="IPR011992">
    <property type="entry name" value="EF-hand-dom_pair"/>
</dbReference>
<evidence type="ECO:0000259" key="3">
    <source>
        <dbReference type="PROSITE" id="PS50222"/>
    </source>
</evidence>
<dbReference type="FunCoup" id="H2APM6">
    <property type="interactions" value="44"/>
</dbReference>
<dbReference type="RefSeq" id="XP_003955461.1">
    <property type="nucleotide sequence ID" value="XM_003955412.1"/>
</dbReference>
<evidence type="ECO:0000256" key="2">
    <source>
        <dbReference type="ARBA" id="ARBA00022837"/>
    </source>
</evidence>
<dbReference type="eggNOG" id="KOG0027">
    <property type="taxonomic scope" value="Eukaryota"/>
</dbReference>
<dbReference type="PANTHER" id="PTHR23049">
    <property type="entry name" value="MYOSIN REGULATORY LIGHT CHAIN 2"/>
    <property type="match status" value="1"/>
</dbReference>
<evidence type="ECO:0000313" key="4">
    <source>
        <dbReference type="EMBL" id="CCF56326.1"/>
    </source>
</evidence>
<dbReference type="GeneID" id="13882494"/>
<protein>
    <recommendedName>
        <fullName evidence="3">EF-hand domain-containing protein</fullName>
    </recommendedName>
</protein>
<keyword evidence="5" id="KW-1185">Reference proteome</keyword>
<keyword evidence="1" id="KW-0677">Repeat</keyword>